<feature type="region of interest" description="Disordered" evidence="1">
    <location>
        <begin position="79"/>
        <end position="109"/>
    </location>
</feature>
<organism evidence="3">
    <name type="scientific">uncultured Acetobacteraceae bacterium</name>
    <dbReference type="NCBI Taxonomy" id="169975"/>
    <lineage>
        <taxon>Bacteria</taxon>
        <taxon>Pseudomonadati</taxon>
        <taxon>Pseudomonadota</taxon>
        <taxon>Alphaproteobacteria</taxon>
        <taxon>Acetobacterales</taxon>
        <taxon>Acetobacteraceae</taxon>
        <taxon>environmental samples</taxon>
    </lineage>
</organism>
<dbReference type="AlphaFoldDB" id="A0A6J4IB90"/>
<feature type="signal peptide" evidence="2">
    <location>
        <begin position="1"/>
        <end position="25"/>
    </location>
</feature>
<proteinExistence type="predicted"/>
<gene>
    <name evidence="3" type="ORF">AVDCRST_MAG04-1877</name>
</gene>
<reference evidence="3" key="1">
    <citation type="submission" date="2020-02" db="EMBL/GenBank/DDBJ databases">
        <authorList>
            <person name="Meier V. D."/>
        </authorList>
    </citation>
    <scope>NUCLEOTIDE SEQUENCE</scope>
    <source>
        <strain evidence="3">AVDCRST_MAG04</strain>
    </source>
</reference>
<sequence length="122" mass="12003">MTKRSTAFAPLFALALALSAGAAQAQAPLDGTAAALTGNVVGGGTATITGGGDNTTVTYSAGGAGGGMTFHSQAPRLARARNGQGNGGLSAEYLEPETAPPGREAWLLGGGDNAEVVYTRPR</sequence>
<accession>A0A6J4IB90</accession>
<name>A0A6J4IB90_9PROT</name>
<evidence type="ECO:0000256" key="1">
    <source>
        <dbReference type="SAM" id="MobiDB-lite"/>
    </source>
</evidence>
<dbReference type="EMBL" id="CADCTL010000128">
    <property type="protein sequence ID" value="CAA9246262.1"/>
    <property type="molecule type" value="Genomic_DNA"/>
</dbReference>
<feature type="chain" id="PRO_5027065183" evidence="2">
    <location>
        <begin position="26"/>
        <end position="122"/>
    </location>
</feature>
<keyword evidence="2" id="KW-0732">Signal</keyword>
<protein>
    <submittedName>
        <fullName evidence="3">Uncharacterized protein</fullName>
    </submittedName>
</protein>
<evidence type="ECO:0000313" key="3">
    <source>
        <dbReference type="EMBL" id="CAA9246262.1"/>
    </source>
</evidence>
<evidence type="ECO:0000256" key="2">
    <source>
        <dbReference type="SAM" id="SignalP"/>
    </source>
</evidence>